<proteinExistence type="predicted"/>
<keyword evidence="2" id="KW-1003">Cell membrane</keyword>
<evidence type="ECO:0000313" key="8">
    <source>
        <dbReference type="Proteomes" id="UP000001431"/>
    </source>
</evidence>
<evidence type="ECO:0000256" key="3">
    <source>
        <dbReference type="ARBA" id="ARBA00022692"/>
    </source>
</evidence>
<dbReference type="GeneID" id="4909091"/>
<dbReference type="KEGG" id="pcl:Pcal_1047"/>
<keyword evidence="3 6" id="KW-0812">Transmembrane</keyword>
<dbReference type="STRING" id="410359.Pcal_1047"/>
<comment type="subcellular location">
    <subcellularLocation>
        <location evidence="1">Cell membrane</location>
        <topology evidence="1">Multi-pass membrane protein</topology>
    </subcellularLocation>
</comment>
<name>A3MV05_PYRCJ</name>
<keyword evidence="4 6" id="KW-1133">Transmembrane helix</keyword>
<dbReference type="Pfam" id="PF02653">
    <property type="entry name" value="BPD_transp_2"/>
    <property type="match status" value="1"/>
</dbReference>
<evidence type="ECO:0000256" key="1">
    <source>
        <dbReference type="ARBA" id="ARBA00004651"/>
    </source>
</evidence>
<sequence>MAVELGVLFEVFKAATPILLATLGAAVGQRAGVLNLGIEGTVYLSAAVAALLGPPWGLLLAVVVGTLYNLLYYFLANDFALNQVLLGFAFTMVAYGVGSQVAQSRVGVPLQKPALYGPEAFAAAVVLAVVVHVLLRTRLGVAIKASGDDPASLDLMGIDVYRVRKIAGAVEGLLASAAGAYLVLAYYGSWSDQLVMGWGFLAVVTAMIALWRPLLAIAASLVPSTFISLSYTLQRYLQISPHLLNTTPYLASIAVLVILYIAARRGAFKTSAPRWLAKPYIREER</sequence>
<dbReference type="EMBL" id="CP000561">
    <property type="protein sequence ID" value="ABO08472.1"/>
    <property type="molecule type" value="Genomic_DNA"/>
</dbReference>
<dbReference type="Proteomes" id="UP000001431">
    <property type="component" value="Chromosome"/>
</dbReference>
<dbReference type="AlphaFoldDB" id="A3MV05"/>
<accession>A3MV05</accession>
<dbReference type="GO" id="GO:0005886">
    <property type="term" value="C:plasma membrane"/>
    <property type="evidence" value="ECO:0007669"/>
    <property type="project" value="UniProtKB-SubCell"/>
</dbReference>
<keyword evidence="5 6" id="KW-0472">Membrane</keyword>
<evidence type="ECO:0000256" key="5">
    <source>
        <dbReference type="ARBA" id="ARBA00023136"/>
    </source>
</evidence>
<dbReference type="GO" id="GO:0022857">
    <property type="term" value="F:transmembrane transporter activity"/>
    <property type="evidence" value="ECO:0007669"/>
    <property type="project" value="InterPro"/>
</dbReference>
<evidence type="ECO:0000256" key="4">
    <source>
        <dbReference type="ARBA" id="ARBA00022989"/>
    </source>
</evidence>
<feature type="transmembrane region" description="Helical" evidence="6">
    <location>
        <begin position="114"/>
        <end position="135"/>
    </location>
</feature>
<keyword evidence="8" id="KW-1185">Reference proteome</keyword>
<dbReference type="eggNOG" id="arCOG00262">
    <property type="taxonomic scope" value="Archaea"/>
</dbReference>
<feature type="transmembrane region" description="Helical" evidence="6">
    <location>
        <begin position="6"/>
        <end position="26"/>
    </location>
</feature>
<dbReference type="OrthoDB" id="372203at2157"/>
<dbReference type="HOGENOM" id="CLU_040769_1_1_2"/>
<dbReference type="RefSeq" id="WP_011849730.1">
    <property type="nucleotide sequence ID" value="NC_009073.1"/>
</dbReference>
<dbReference type="InterPro" id="IPR001851">
    <property type="entry name" value="ABC_transp_permease"/>
</dbReference>
<reference evidence="7" key="1">
    <citation type="submission" date="2007-02" db="EMBL/GenBank/DDBJ databases">
        <title>Complete sequence of Pyrobaculum calidifontis JCM 11548.</title>
        <authorList>
            <consortium name="US DOE Joint Genome Institute"/>
            <person name="Copeland A."/>
            <person name="Lucas S."/>
            <person name="Lapidus A."/>
            <person name="Barry K."/>
            <person name="Glavina del Rio T."/>
            <person name="Dalin E."/>
            <person name="Tice H."/>
            <person name="Pitluck S."/>
            <person name="Chain P."/>
            <person name="Malfatti S."/>
            <person name="Shin M."/>
            <person name="Vergez L."/>
            <person name="Schmutz J."/>
            <person name="Larimer F."/>
            <person name="Land M."/>
            <person name="Hauser L."/>
            <person name="Kyrpides N."/>
            <person name="Mikhailova N."/>
            <person name="Cozen A.E."/>
            <person name="Fitz-Gibbon S.T."/>
            <person name="House C.H."/>
            <person name="Saltikov C."/>
            <person name="Lowe T.M."/>
            <person name="Richardson P."/>
        </authorList>
    </citation>
    <scope>NUCLEOTIDE SEQUENCE [LARGE SCALE GENOMIC DNA]</scope>
    <source>
        <strain evidence="7">JCM 11548</strain>
    </source>
</reference>
<protein>
    <submittedName>
        <fullName evidence="7">Nucleoside ABC transporter membrane protein</fullName>
    </submittedName>
</protein>
<feature type="transmembrane region" description="Helical" evidence="6">
    <location>
        <begin position="215"/>
        <end position="234"/>
    </location>
</feature>
<dbReference type="PANTHER" id="PTHR43370">
    <property type="entry name" value="SUGAR ABC TRANSPORTER INTEGRAL MEMBRANE PROTEIN-RELATED"/>
    <property type="match status" value="1"/>
</dbReference>
<gene>
    <name evidence="7" type="ordered locus">Pcal_1047</name>
</gene>
<evidence type="ECO:0000256" key="2">
    <source>
        <dbReference type="ARBA" id="ARBA00022475"/>
    </source>
</evidence>
<dbReference type="PANTHER" id="PTHR43370:SF1">
    <property type="entry name" value="GUANOSINE ABC TRANSPORTER PERMEASE PROTEIN NUPQ"/>
    <property type="match status" value="1"/>
</dbReference>
<organism evidence="7 8">
    <name type="scientific">Pyrobaculum calidifontis (strain DSM 21063 / JCM 11548 / VA1)</name>
    <dbReference type="NCBI Taxonomy" id="410359"/>
    <lineage>
        <taxon>Archaea</taxon>
        <taxon>Thermoproteota</taxon>
        <taxon>Thermoprotei</taxon>
        <taxon>Thermoproteales</taxon>
        <taxon>Thermoproteaceae</taxon>
        <taxon>Pyrobaculum</taxon>
    </lineage>
</organism>
<evidence type="ECO:0000313" key="7">
    <source>
        <dbReference type="EMBL" id="ABO08472.1"/>
    </source>
</evidence>
<feature type="transmembrane region" description="Helical" evidence="6">
    <location>
        <begin position="166"/>
        <end position="187"/>
    </location>
</feature>
<feature type="transmembrane region" description="Helical" evidence="6">
    <location>
        <begin position="246"/>
        <end position="263"/>
    </location>
</feature>
<evidence type="ECO:0000256" key="6">
    <source>
        <dbReference type="SAM" id="Phobius"/>
    </source>
</evidence>
<dbReference type="CDD" id="cd06580">
    <property type="entry name" value="TM_PBP1_transp_TpRbsC_like"/>
    <property type="match status" value="1"/>
</dbReference>